<dbReference type="Proteomes" id="UP000253099">
    <property type="component" value="Unassembled WGS sequence"/>
</dbReference>
<proteinExistence type="predicted"/>
<evidence type="ECO:0000313" key="1">
    <source>
        <dbReference type="EMBL" id="RBQ22552.1"/>
    </source>
</evidence>
<keyword evidence="2" id="KW-1185">Reference proteome</keyword>
<organism evidence="1 2">
    <name type="scientific">Candidatus Methanobinarius endosymbioticus</name>
    <dbReference type="NCBI Taxonomy" id="2006182"/>
    <lineage>
        <taxon>Archaea</taxon>
        <taxon>Methanobacteriati</taxon>
        <taxon>Methanobacteriota</taxon>
        <taxon>Methanomada group</taxon>
        <taxon>Methanobacteria</taxon>
        <taxon>Methanobacteriales</taxon>
        <taxon>Methanobacteriaceae</taxon>
        <taxon>Candidatus Methanobinarius</taxon>
    </lineage>
</organism>
<sequence>MVGPDNSGSSSFDSFNGKNAKLDNITVSSDYGYFKVNGKIMLKNDETRASLGADVNLKDGSKISEFIVKN</sequence>
<protein>
    <submittedName>
        <fullName evidence="1">Uncharacterized protein</fullName>
    </submittedName>
</protein>
<dbReference type="EMBL" id="NIZT01000059">
    <property type="protein sequence ID" value="RBQ22552.1"/>
    <property type="molecule type" value="Genomic_DNA"/>
</dbReference>
<name>A0A366MAM4_9EURY</name>
<dbReference type="AlphaFoldDB" id="A0A366MAM4"/>
<evidence type="ECO:0000313" key="2">
    <source>
        <dbReference type="Proteomes" id="UP000253099"/>
    </source>
</evidence>
<accession>A0A366MAM4</accession>
<comment type="caution">
    <text evidence="1">The sequence shown here is derived from an EMBL/GenBank/DDBJ whole genome shotgun (WGS) entry which is preliminary data.</text>
</comment>
<gene>
    <name evidence="1" type="ORF">ALNOE001_17610</name>
</gene>
<reference evidence="1 2" key="1">
    <citation type="submission" date="2018-06" db="EMBL/GenBank/DDBJ databases">
        <title>Genomic insight into two independent archaeal endosymbiosis events.</title>
        <authorList>
            <person name="Lind A.E."/>
            <person name="Lewis W.H."/>
            <person name="Spang A."/>
            <person name="Guy L."/>
            <person name="Embley M.T."/>
            <person name="Ettema T.J.G."/>
        </authorList>
    </citation>
    <scope>NUCLEOTIDE SEQUENCE [LARGE SCALE GENOMIC DNA]</scope>
    <source>
        <strain evidence="1">NOE</strain>
    </source>
</reference>